<feature type="coiled-coil region" evidence="1">
    <location>
        <begin position="9"/>
        <end position="36"/>
    </location>
</feature>
<dbReference type="GO" id="GO:0016779">
    <property type="term" value="F:nucleotidyltransferase activity"/>
    <property type="evidence" value="ECO:0007669"/>
    <property type="project" value="UniProtKB-KW"/>
</dbReference>
<gene>
    <name evidence="2" type="ORF">RU93_GL000786</name>
</gene>
<evidence type="ECO:0000256" key="1">
    <source>
        <dbReference type="SAM" id="Coils"/>
    </source>
</evidence>
<dbReference type="SUPFAM" id="SSF81301">
    <property type="entry name" value="Nucleotidyltransferase"/>
    <property type="match status" value="1"/>
</dbReference>
<name>A0A1L8QPM3_9ENTE</name>
<dbReference type="EMBL" id="JXKD01000016">
    <property type="protein sequence ID" value="OJG09455.1"/>
    <property type="molecule type" value="Genomic_DNA"/>
</dbReference>
<organism evidence="2 3">
    <name type="scientific">Enterococcus aquimarinus</name>
    <dbReference type="NCBI Taxonomy" id="328396"/>
    <lineage>
        <taxon>Bacteria</taxon>
        <taxon>Bacillati</taxon>
        <taxon>Bacillota</taxon>
        <taxon>Bacilli</taxon>
        <taxon>Lactobacillales</taxon>
        <taxon>Enterococcaceae</taxon>
        <taxon>Enterococcus</taxon>
    </lineage>
</organism>
<dbReference type="OrthoDB" id="9776406at2"/>
<dbReference type="SUPFAM" id="SSF81631">
    <property type="entry name" value="PAP/OAS1 substrate-binding domain"/>
    <property type="match status" value="1"/>
</dbReference>
<dbReference type="InterPro" id="IPR007530">
    <property type="entry name" value="Aminoglycoside_adenylylTfrase"/>
</dbReference>
<dbReference type="Pfam" id="PF04439">
    <property type="entry name" value="Adenyl_transf"/>
    <property type="match status" value="1"/>
</dbReference>
<evidence type="ECO:0000313" key="3">
    <source>
        <dbReference type="Proteomes" id="UP000182149"/>
    </source>
</evidence>
<comment type="caution">
    <text evidence="2">The sequence shown here is derived from an EMBL/GenBank/DDBJ whole genome shotgun (WGS) entry which is preliminary data.</text>
</comment>
<proteinExistence type="predicted"/>
<keyword evidence="1" id="KW-0175">Coiled coil</keyword>
<protein>
    <submittedName>
        <fullName evidence="2">Streptomycin adenylyltransferase</fullName>
    </submittedName>
</protein>
<dbReference type="Gene3D" id="3.30.460.10">
    <property type="entry name" value="Beta Polymerase, domain 2"/>
    <property type="match status" value="1"/>
</dbReference>
<reference evidence="2 3" key="1">
    <citation type="submission" date="2014-12" db="EMBL/GenBank/DDBJ databases">
        <title>Draft genome sequences of 29 type strains of Enterococci.</title>
        <authorList>
            <person name="Zhong Z."/>
            <person name="Sun Z."/>
            <person name="Liu W."/>
            <person name="Zhang W."/>
            <person name="Zhang H."/>
        </authorList>
    </citation>
    <scope>NUCLEOTIDE SEQUENCE [LARGE SCALE GENOMIC DNA]</scope>
    <source>
        <strain evidence="2 3">DSM 17690</strain>
    </source>
</reference>
<evidence type="ECO:0000313" key="2">
    <source>
        <dbReference type="EMBL" id="OJG09455.1"/>
    </source>
</evidence>
<dbReference type="PIRSF" id="PIRSF000812">
    <property type="entry name" value="AAD"/>
    <property type="match status" value="1"/>
</dbReference>
<dbReference type="Proteomes" id="UP000182149">
    <property type="component" value="Unassembled WGS sequence"/>
</dbReference>
<keyword evidence="2" id="KW-0548">Nucleotidyltransferase</keyword>
<keyword evidence="2" id="KW-0808">Transferase</keyword>
<dbReference type="Gene3D" id="1.20.120.330">
    <property type="entry name" value="Nucleotidyltransferases domain 2"/>
    <property type="match status" value="1"/>
</dbReference>
<dbReference type="AlphaFoldDB" id="A0A1L8QPM3"/>
<accession>A0A1L8QPM3</accession>
<keyword evidence="3" id="KW-1185">Reference proteome</keyword>
<dbReference type="STRING" id="328396.RU93_GL000786"/>
<sequence length="327" mass="38170">MTAFSLIVKKSIEQSYRQKKRESMRTENEMMNLILQLAKDDDRIRCVYLTGSRANPNVEKDNYQDFDVVFVVTETASFLQEDSWRASLGEIAMMQEPLSSYLGWGEGNDPNECYTWLMLFKDGQRIDLQLHSLQVAKRNFLAESLTVTLLDKDAFLPINEAPSDHHYWIAKPSQAEFLACCNEFWWCLSNVGKGLVRQQLPYALRMYHETSHAELDKMIEWAIGLTYDYQVNTGLWGKYFRDYLSEKDYNHYLKTYASGDVSHIWTAVWMAVEMFQEKARDVAHAFDYPYHQEEETAIICYLKGLKATTEFTESQKSGRGMNDEYPQ</sequence>
<dbReference type="InterPro" id="IPR043519">
    <property type="entry name" value="NT_sf"/>
</dbReference>